<protein>
    <submittedName>
        <fullName evidence="1">Uncharacterized protein</fullName>
    </submittedName>
</protein>
<sequence>MTTIAYHQYTNIPYMSGSYAGAPVIGPLSTNRTPNTTVQNQLGVLTGIHPNPPQFYPSDGASTFAQGRAQYMRTRTTQNNFGVGLQEPFSFLRPKPIRQYSADLQKSFTVSKSTKYVAPASSSLYMAAKKSAAIGKSSLKQTLPAYTPLTYKNYNRNDTRHAIRIARSGGCVAPAKKGSIFNRSLCNGRVCAWGELPRQTY</sequence>
<organism evidence="1">
    <name type="scientific">viral metagenome</name>
    <dbReference type="NCBI Taxonomy" id="1070528"/>
    <lineage>
        <taxon>unclassified sequences</taxon>
        <taxon>metagenomes</taxon>
        <taxon>organismal metagenomes</taxon>
    </lineage>
</organism>
<accession>A0A6C0D8M2</accession>
<name>A0A6C0D8M2_9ZZZZ</name>
<reference evidence="1" key="1">
    <citation type="journal article" date="2020" name="Nature">
        <title>Giant virus diversity and host interactions through global metagenomics.</title>
        <authorList>
            <person name="Schulz F."/>
            <person name="Roux S."/>
            <person name="Paez-Espino D."/>
            <person name="Jungbluth S."/>
            <person name="Walsh D.A."/>
            <person name="Denef V.J."/>
            <person name="McMahon K.D."/>
            <person name="Konstantinidis K.T."/>
            <person name="Eloe-Fadrosh E.A."/>
            <person name="Kyrpides N.C."/>
            <person name="Woyke T."/>
        </authorList>
    </citation>
    <scope>NUCLEOTIDE SEQUENCE</scope>
    <source>
        <strain evidence="1">GVMAG-M-3300023174-130</strain>
    </source>
</reference>
<proteinExistence type="predicted"/>
<evidence type="ECO:0000313" key="1">
    <source>
        <dbReference type="EMBL" id="QHT12670.1"/>
    </source>
</evidence>
<dbReference type="AlphaFoldDB" id="A0A6C0D8M2"/>
<dbReference type="EMBL" id="MN739549">
    <property type="protein sequence ID" value="QHT12670.1"/>
    <property type="molecule type" value="Genomic_DNA"/>
</dbReference>